<reference evidence="2 3" key="1">
    <citation type="submission" date="2018-03" db="EMBL/GenBank/DDBJ databases">
        <authorList>
            <person name="Guldener U."/>
        </authorList>
    </citation>
    <scope>NUCLEOTIDE SEQUENCE [LARGE SCALE GENOMIC DNA]</scope>
    <source>
        <strain evidence="2 3">NBRC100155</strain>
    </source>
</reference>
<evidence type="ECO:0000256" key="1">
    <source>
        <dbReference type="SAM" id="SignalP"/>
    </source>
</evidence>
<dbReference type="Proteomes" id="UP000324022">
    <property type="component" value="Unassembled WGS sequence"/>
</dbReference>
<organism evidence="2 3">
    <name type="scientific">Ustilago trichophora</name>
    <dbReference type="NCBI Taxonomy" id="86804"/>
    <lineage>
        <taxon>Eukaryota</taxon>
        <taxon>Fungi</taxon>
        <taxon>Dikarya</taxon>
        <taxon>Basidiomycota</taxon>
        <taxon>Ustilaginomycotina</taxon>
        <taxon>Ustilaginomycetes</taxon>
        <taxon>Ustilaginales</taxon>
        <taxon>Ustilaginaceae</taxon>
        <taxon>Ustilago</taxon>
    </lineage>
</organism>
<dbReference type="AlphaFoldDB" id="A0A5C3E355"/>
<name>A0A5C3E355_9BASI</name>
<protein>
    <submittedName>
        <fullName evidence="2">Uncharacterized protein</fullName>
    </submittedName>
</protein>
<sequence>MKLSALVYVFALSTFKYASGFLDKDFDVISKDMRPGDGITMARGWFLGNLKQEHQVLGREFFKEALAKFQATKEDVKGSDWNAWLSEKLGSAGASGPSEGISGAVEEVGSLISKIKP</sequence>
<feature type="chain" id="PRO_5022719854" evidence="1">
    <location>
        <begin position="21"/>
        <end position="117"/>
    </location>
</feature>
<accession>A0A5C3E355</accession>
<dbReference type="EMBL" id="OOIN01000006">
    <property type="protein sequence ID" value="SPO23839.1"/>
    <property type="molecule type" value="Genomic_DNA"/>
</dbReference>
<gene>
    <name evidence="2" type="ORF">UTRI_03629_B</name>
</gene>
<evidence type="ECO:0000313" key="3">
    <source>
        <dbReference type="Proteomes" id="UP000324022"/>
    </source>
</evidence>
<feature type="signal peptide" evidence="1">
    <location>
        <begin position="1"/>
        <end position="20"/>
    </location>
</feature>
<evidence type="ECO:0000313" key="2">
    <source>
        <dbReference type="EMBL" id="SPO23839.1"/>
    </source>
</evidence>
<keyword evidence="3" id="KW-1185">Reference proteome</keyword>
<keyword evidence="1" id="KW-0732">Signal</keyword>
<proteinExistence type="predicted"/>